<protein>
    <submittedName>
        <fullName evidence="1">Uncharacterized protein</fullName>
    </submittedName>
</protein>
<name>L0HCE2_METFS</name>
<evidence type="ECO:0000313" key="2">
    <source>
        <dbReference type="Proteomes" id="UP000010824"/>
    </source>
</evidence>
<dbReference type="InParanoid" id="L0HCE2"/>
<reference evidence="2" key="1">
    <citation type="submission" date="2011-12" db="EMBL/GenBank/DDBJ databases">
        <title>Complete sequence of Methanoregula formicicum SMSP.</title>
        <authorList>
            <person name="Lucas S."/>
            <person name="Han J."/>
            <person name="Lapidus A."/>
            <person name="Cheng J.-F."/>
            <person name="Goodwin L."/>
            <person name="Pitluck S."/>
            <person name="Peters L."/>
            <person name="Ovchinnikova G."/>
            <person name="Teshima H."/>
            <person name="Detter J.C."/>
            <person name="Han C."/>
            <person name="Tapia R."/>
            <person name="Land M."/>
            <person name="Hauser L."/>
            <person name="Kyrpides N."/>
            <person name="Ivanova N."/>
            <person name="Pagani I."/>
            <person name="Imachi H."/>
            <person name="Tamaki H."/>
            <person name="Sekiguchi Y."/>
            <person name="Kamagata Y."/>
            <person name="Cadillo-Quiroz H."/>
            <person name="Zinder S."/>
            <person name="Liu W.-T."/>
            <person name="Woyke T."/>
        </authorList>
    </citation>
    <scope>NUCLEOTIDE SEQUENCE [LARGE SCALE GENOMIC DNA]</scope>
    <source>
        <strain evidence="2">DSM 22288 / NBRC 105244 / SMSP</strain>
    </source>
</reference>
<dbReference type="Proteomes" id="UP000010824">
    <property type="component" value="Chromosome"/>
</dbReference>
<dbReference type="GeneID" id="43503247"/>
<sequence length="53" mass="5952">MTGLASGRPLYSRCPQGDRLQEVYNSGELLPFNHQLFVITVTRNQAELSALRC</sequence>
<organism evidence="1 2">
    <name type="scientific">Methanoregula formicica (strain DSM 22288 / NBRC 105244 / SMSP)</name>
    <dbReference type="NCBI Taxonomy" id="593750"/>
    <lineage>
        <taxon>Archaea</taxon>
        <taxon>Methanobacteriati</taxon>
        <taxon>Methanobacteriota</taxon>
        <taxon>Stenosarchaea group</taxon>
        <taxon>Methanomicrobia</taxon>
        <taxon>Methanomicrobiales</taxon>
        <taxon>Methanoregulaceae</taxon>
        <taxon>Methanoregula</taxon>
    </lineage>
</organism>
<keyword evidence="2" id="KW-1185">Reference proteome</keyword>
<gene>
    <name evidence="1" type="ordered locus">Metfor_0408</name>
</gene>
<dbReference type="AlphaFoldDB" id="L0HCE2"/>
<dbReference type="RefSeq" id="WP_015284445.1">
    <property type="nucleotide sequence ID" value="NC_019943.1"/>
</dbReference>
<reference evidence="1 2" key="2">
    <citation type="journal article" date="2014" name="Genome Announc.">
        <title>Complete Genome Sequence of Methanoregula formicica SMSPT, a Mesophilic Hydrogenotrophic Methanogen Isolated from a Methanogenic Upflow Anaerobic Sludge Blanket Reactor.</title>
        <authorList>
            <person name="Yamamoto K."/>
            <person name="Tamaki H."/>
            <person name="Cadillo-Quiroz H."/>
            <person name="Imachi H."/>
            <person name="Kyrpides N."/>
            <person name="Woyke T."/>
            <person name="Goodwin L."/>
            <person name="Zinder S.H."/>
            <person name="Kamagata Y."/>
            <person name="Liu W.T."/>
        </authorList>
    </citation>
    <scope>NUCLEOTIDE SEQUENCE [LARGE SCALE GENOMIC DNA]</scope>
    <source>
        <strain evidence="2">DSM 22288 / NBRC 105244 / SMSP</strain>
    </source>
</reference>
<dbReference type="EMBL" id="CP003167">
    <property type="protein sequence ID" value="AGB01481.1"/>
    <property type="molecule type" value="Genomic_DNA"/>
</dbReference>
<dbReference type="KEGG" id="mfo:Metfor_0408"/>
<proteinExistence type="predicted"/>
<dbReference type="STRING" id="593750.Metfor_0408"/>
<dbReference type="HOGENOM" id="CLU_3057096_0_0_2"/>
<evidence type="ECO:0000313" key="1">
    <source>
        <dbReference type="EMBL" id="AGB01481.1"/>
    </source>
</evidence>
<accession>L0HCE2</accession>